<evidence type="ECO:0000259" key="8">
    <source>
        <dbReference type="SMART" id="SM00846"/>
    </source>
</evidence>
<dbReference type="GO" id="GO:0050661">
    <property type="term" value="F:NADP binding"/>
    <property type="evidence" value="ECO:0007669"/>
    <property type="project" value="InterPro"/>
</dbReference>
<keyword evidence="2" id="KW-0560">Oxidoreductase</keyword>
<dbReference type="Pfam" id="PF02800">
    <property type="entry name" value="Gp_dh_C"/>
    <property type="match status" value="1"/>
</dbReference>
<evidence type="ECO:0000256" key="5">
    <source>
        <dbReference type="PIRSR" id="PIRSR000149-3"/>
    </source>
</evidence>
<dbReference type="PRINTS" id="PR00078">
    <property type="entry name" value="G3PDHDRGNASE"/>
</dbReference>
<dbReference type="InterPro" id="IPR006424">
    <property type="entry name" value="Glyceraldehyde-3-P_DH_1"/>
</dbReference>
<feature type="active site" description="Nucleophile" evidence="3">
    <location>
        <position position="150"/>
    </location>
</feature>
<dbReference type="GO" id="GO:0006006">
    <property type="term" value="P:glucose metabolic process"/>
    <property type="evidence" value="ECO:0007669"/>
    <property type="project" value="InterPro"/>
</dbReference>
<dbReference type="SUPFAM" id="SSF51735">
    <property type="entry name" value="NAD(P)-binding Rossmann-fold domains"/>
    <property type="match status" value="1"/>
</dbReference>
<evidence type="ECO:0000256" key="7">
    <source>
        <dbReference type="RuleBase" id="RU000397"/>
    </source>
</evidence>
<evidence type="ECO:0000256" key="6">
    <source>
        <dbReference type="PIRSR" id="PIRSR000149-4"/>
    </source>
</evidence>
<reference evidence="9 10" key="1">
    <citation type="journal article" date="2016" name="Nat. Commun.">
        <title>Thousands of microbial genomes shed light on interconnected biogeochemical processes in an aquifer system.</title>
        <authorList>
            <person name="Anantharaman K."/>
            <person name="Brown C.T."/>
            <person name="Hug L.A."/>
            <person name="Sharon I."/>
            <person name="Castelle C.J."/>
            <person name="Probst A.J."/>
            <person name="Thomas B.C."/>
            <person name="Singh A."/>
            <person name="Wilkins M.J."/>
            <person name="Karaoz U."/>
            <person name="Brodie E.L."/>
            <person name="Williams K.H."/>
            <person name="Hubbard S.S."/>
            <person name="Banfield J.F."/>
        </authorList>
    </citation>
    <scope>NUCLEOTIDE SEQUENCE [LARGE SCALE GENOMIC DNA]</scope>
</reference>
<dbReference type="NCBIfam" id="TIGR01534">
    <property type="entry name" value="GAPDH-I"/>
    <property type="match status" value="1"/>
</dbReference>
<dbReference type="AlphaFoldDB" id="A0A1F8F0R4"/>
<evidence type="ECO:0000256" key="4">
    <source>
        <dbReference type="PIRSR" id="PIRSR000149-2"/>
    </source>
</evidence>
<dbReference type="Proteomes" id="UP000177419">
    <property type="component" value="Unassembled WGS sequence"/>
</dbReference>
<dbReference type="InterPro" id="IPR036291">
    <property type="entry name" value="NAD(P)-bd_dom_sf"/>
</dbReference>
<dbReference type="FunFam" id="3.40.50.720:FF:000001">
    <property type="entry name" value="Glyceraldehyde-3-phosphate dehydrogenase"/>
    <property type="match status" value="1"/>
</dbReference>
<dbReference type="Gene3D" id="3.30.360.10">
    <property type="entry name" value="Dihydrodipicolinate Reductase, domain 2"/>
    <property type="match status" value="1"/>
</dbReference>
<dbReference type="CDD" id="cd05214">
    <property type="entry name" value="GAPDH_I_N"/>
    <property type="match status" value="1"/>
</dbReference>
<keyword evidence="5" id="KW-0547">Nucleotide-binding</keyword>
<dbReference type="FunFam" id="3.30.360.10:FF:000002">
    <property type="entry name" value="Glyceraldehyde-3-phosphate dehydrogenase"/>
    <property type="match status" value="1"/>
</dbReference>
<dbReference type="GO" id="GO:0051287">
    <property type="term" value="F:NAD binding"/>
    <property type="evidence" value="ECO:0007669"/>
    <property type="project" value="InterPro"/>
</dbReference>
<feature type="domain" description="Glyceraldehyde 3-phosphate dehydrogenase NAD(P) binding" evidence="8">
    <location>
        <begin position="2"/>
        <end position="150"/>
    </location>
</feature>
<gene>
    <name evidence="9" type="ORF">A2746_00760</name>
</gene>
<feature type="site" description="Activates thiol group during catalysis" evidence="6">
    <location>
        <position position="177"/>
    </location>
</feature>
<feature type="binding site" evidence="5">
    <location>
        <position position="33"/>
    </location>
    <ligand>
        <name>NAD(+)</name>
        <dbReference type="ChEBI" id="CHEBI:57540"/>
    </ligand>
</feature>
<accession>A0A1F8F0R4</accession>
<evidence type="ECO:0000256" key="2">
    <source>
        <dbReference type="ARBA" id="ARBA00023002"/>
    </source>
</evidence>
<feature type="binding site" evidence="4">
    <location>
        <position position="233"/>
    </location>
    <ligand>
        <name>D-glyceraldehyde 3-phosphate</name>
        <dbReference type="ChEBI" id="CHEBI:59776"/>
    </ligand>
</feature>
<evidence type="ECO:0000313" key="9">
    <source>
        <dbReference type="EMBL" id="OGN05869.1"/>
    </source>
</evidence>
<dbReference type="InterPro" id="IPR020831">
    <property type="entry name" value="GlycerAld/Erythrose_P_DH"/>
</dbReference>
<comment type="caution">
    <text evidence="9">The sequence shown here is derived from an EMBL/GenBank/DDBJ whole genome shotgun (WGS) entry which is preliminary data.</text>
</comment>
<dbReference type="SMART" id="SM00846">
    <property type="entry name" value="Gp_dh_N"/>
    <property type="match status" value="1"/>
</dbReference>
<feature type="binding site" evidence="5">
    <location>
        <begin position="11"/>
        <end position="12"/>
    </location>
    <ligand>
        <name>NAD(+)</name>
        <dbReference type="ChEBI" id="CHEBI:57540"/>
    </ligand>
</feature>
<sequence>MIKIALNGFGRIGRIFFRQAFGHPDLEFVAVNDLGSSENLAYLLKYDSVYGPYEQEVAVSGDNLTVGGKSIKILHESEPAKLPWEELDIDIVVEATGVFESHEKSESHLKAGAKRVVITAPAKDDITPTATPNVGEEFLQSDKITSNASCTTNAVTPIMAVMFANPGIKKAVLNTVHGYTASQGLVDGPDKKGDFRRARAAAVNIVPSTTGAALAAAKAVPALAGKFDGISLRVPVIAGSIADFTFISARSTSADEINDIFKKAAGEEHWRGILAVSEEPLVSSDILRNSHGSIVDLTMTKVVDGDLVKILAWYDNEWGYGAMLLRHILAVAELLR</sequence>
<dbReference type="EMBL" id="MGJJ01000004">
    <property type="protein sequence ID" value="OGN05869.1"/>
    <property type="molecule type" value="Genomic_DNA"/>
</dbReference>
<feature type="binding site" evidence="5">
    <location>
        <position position="316"/>
    </location>
    <ligand>
        <name>NAD(+)</name>
        <dbReference type="ChEBI" id="CHEBI:57540"/>
    </ligand>
</feature>
<dbReference type="PIRSF" id="PIRSF000149">
    <property type="entry name" value="GAP_DH"/>
    <property type="match status" value="1"/>
</dbReference>
<keyword evidence="5" id="KW-0520">NAD</keyword>
<dbReference type="InterPro" id="IPR020829">
    <property type="entry name" value="GlycerAld_3-P_DH_cat"/>
</dbReference>
<dbReference type="InterPro" id="IPR020828">
    <property type="entry name" value="GlycerAld_3-P_DH_NAD(P)-bd"/>
</dbReference>
<feature type="binding site" evidence="5">
    <location>
        <position position="119"/>
    </location>
    <ligand>
        <name>NAD(+)</name>
        <dbReference type="ChEBI" id="CHEBI:57540"/>
    </ligand>
</feature>
<dbReference type="SUPFAM" id="SSF55347">
    <property type="entry name" value="Glyceraldehyde-3-phosphate dehydrogenase-like, C-terminal domain"/>
    <property type="match status" value="1"/>
</dbReference>
<dbReference type="GO" id="GO:0016620">
    <property type="term" value="F:oxidoreductase activity, acting on the aldehyde or oxo group of donors, NAD or NADP as acceptor"/>
    <property type="evidence" value="ECO:0007669"/>
    <property type="project" value="InterPro"/>
</dbReference>
<dbReference type="PANTHER" id="PTHR43148">
    <property type="entry name" value="GLYCERALDEHYDE-3-PHOSPHATE DEHYDROGENASE 2"/>
    <property type="match status" value="1"/>
</dbReference>
<evidence type="ECO:0000256" key="3">
    <source>
        <dbReference type="PIRSR" id="PIRSR000149-1"/>
    </source>
</evidence>
<feature type="binding site" evidence="4">
    <location>
        <begin position="210"/>
        <end position="211"/>
    </location>
    <ligand>
        <name>D-glyceraldehyde 3-phosphate</name>
        <dbReference type="ChEBI" id="CHEBI:59776"/>
    </ligand>
</feature>
<name>A0A1F8F0R4_9BACT</name>
<proteinExistence type="inferred from homology"/>
<feature type="binding site" evidence="4">
    <location>
        <begin position="149"/>
        <end position="151"/>
    </location>
    <ligand>
        <name>D-glyceraldehyde 3-phosphate</name>
        <dbReference type="ChEBI" id="CHEBI:59776"/>
    </ligand>
</feature>
<dbReference type="STRING" id="1802669.A2746_00760"/>
<comment type="similarity">
    <text evidence="1 7">Belongs to the glyceraldehyde-3-phosphate dehydrogenase family.</text>
</comment>
<protein>
    <submittedName>
        <fullName evidence="9">Type I glyceraldehyde-3-phosphate dehydrogenase</fullName>
    </submittedName>
</protein>
<feature type="binding site" evidence="4">
    <location>
        <position position="180"/>
    </location>
    <ligand>
        <name>D-glyceraldehyde 3-phosphate</name>
        <dbReference type="ChEBI" id="CHEBI:59776"/>
    </ligand>
</feature>
<dbReference type="Gene3D" id="3.40.50.720">
    <property type="entry name" value="NAD(P)-binding Rossmann-like Domain"/>
    <property type="match status" value="1"/>
</dbReference>
<organism evidence="9 10">
    <name type="scientific">Candidatus Yanofskybacteria bacterium RIFCSPHIGHO2_01_FULL_44_22</name>
    <dbReference type="NCBI Taxonomy" id="1802669"/>
    <lineage>
        <taxon>Bacteria</taxon>
        <taxon>Candidatus Yanofskyibacteriota</taxon>
    </lineage>
</organism>
<dbReference type="Pfam" id="PF00044">
    <property type="entry name" value="Gp_dh_N"/>
    <property type="match status" value="1"/>
</dbReference>
<evidence type="ECO:0000256" key="1">
    <source>
        <dbReference type="ARBA" id="ARBA00007406"/>
    </source>
</evidence>
<evidence type="ECO:0000313" key="10">
    <source>
        <dbReference type="Proteomes" id="UP000177419"/>
    </source>
</evidence>